<evidence type="ECO:0000256" key="1">
    <source>
        <dbReference type="SAM" id="MobiDB-lite"/>
    </source>
</evidence>
<dbReference type="Proteomes" id="UP000015453">
    <property type="component" value="Unassembled WGS sequence"/>
</dbReference>
<organism evidence="2 3">
    <name type="scientific">Genlisea aurea</name>
    <dbReference type="NCBI Taxonomy" id="192259"/>
    <lineage>
        <taxon>Eukaryota</taxon>
        <taxon>Viridiplantae</taxon>
        <taxon>Streptophyta</taxon>
        <taxon>Embryophyta</taxon>
        <taxon>Tracheophyta</taxon>
        <taxon>Spermatophyta</taxon>
        <taxon>Magnoliopsida</taxon>
        <taxon>eudicotyledons</taxon>
        <taxon>Gunneridae</taxon>
        <taxon>Pentapetalae</taxon>
        <taxon>asterids</taxon>
        <taxon>lamiids</taxon>
        <taxon>Lamiales</taxon>
        <taxon>Lentibulariaceae</taxon>
        <taxon>Genlisea</taxon>
    </lineage>
</organism>
<dbReference type="EMBL" id="AUSU01006277">
    <property type="protein sequence ID" value="EPS62248.1"/>
    <property type="molecule type" value="Genomic_DNA"/>
</dbReference>
<keyword evidence="3" id="KW-1185">Reference proteome</keyword>
<protein>
    <submittedName>
        <fullName evidence="2">Uncharacterized protein</fullName>
    </submittedName>
</protein>
<reference evidence="2 3" key="1">
    <citation type="journal article" date="2013" name="BMC Genomics">
        <title>The miniature genome of a carnivorous plant Genlisea aurea contains a low number of genes and short non-coding sequences.</title>
        <authorList>
            <person name="Leushkin E.V."/>
            <person name="Sutormin R.A."/>
            <person name="Nabieva E.R."/>
            <person name="Penin A.A."/>
            <person name="Kondrashov A.S."/>
            <person name="Logacheva M.D."/>
        </authorList>
    </citation>
    <scope>NUCLEOTIDE SEQUENCE [LARGE SCALE GENOMIC DNA]</scope>
</reference>
<feature type="compositionally biased region" description="Low complexity" evidence="1">
    <location>
        <begin position="50"/>
        <end position="66"/>
    </location>
</feature>
<sequence length="190" mass="20432">MSEPEESPGDKSPPPVADESQPVTEESSAEVVDEAAQPATEESSAEVVDEAAQPATEESSAEVVESPEGEKSVGEAVHEQAEEVTENAKTVIADVKDFFTSEVEKKEEDDKTAEATDGETSDPYPPTTETTPLPIIVLLGQIAAVYWISSIRTAIDFWAIALRSSLILIFRSNKIQEKITGISFFNTSGK</sequence>
<comment type="caution">
    <text evidence="2">The sequence shown here is derived from an EMBL/GenBank/DDBJ whole genome shotgun (WGS) entry which is preliminary data.</text>
</comment>
<dbReference type="AlphaFoldDB" id="S8DHD0"/>
<name>S8DHD0_9LAMI</name>
<evidence type="ECO:0000313" key="2">
    <source>
        <dbReference type="EMBL" id="EPS62248.1"/>
    </source>
</evidence>
<accession>S8DHD0</accession>
<proteinExistence type="predicted"/>
<feature type="compositionally biased region" description="Basic and acidic residues" evidence="1">
    <location>
        <begin position="68"/>
        <end position="81"/>
    </location>
</feature>
<evidence type="ECO:0000313" key="3">
    <source>
        <dbReference type="Proteomes" id="UP000015453"/>
    </source>
</evidence>
<gene>
    <name evidence="2" type="ORF">M569_12545</name>
</gene>
<feature type="region of interest" description="Disordered" evidence="1">
    <location>
        <begin position="1"/>
        <end position="128"/>
    </location>
</feature>
<feature type="compositionally biased region" description="Basic and acidic residues" evidence="1">
    <location>
        <begin position="94"/>
        <end position="114"/>
    </location>
</feature>